<dbReference type="GO" id="GO:0016874">
    <property type="term" value="F:ligase activity"/>
    <property type="evidence" value="ECO:0007669"/>
    <property type="project" value="UniProtKB-KW"/>
</dbReference>
<dbReference type="InterPro" id="IPR025110">
    <property type="entry name" value="AMP-bd_C"/>
</dbReference>
<dbReference type="InterPro" id="IPR000873">
    <property type="entry name" value="AMP-dep_synth/lig_dom"/>
</dbReference>
<dbReference type="PATRIC" id="fig|2234.6.peg.2184"/>
<evidence type="ECO:0000259" key="6">
    <source>
        <dbReference type="Pfam" id="PF13193"/>
    </source>
</evidence>
<proteinExistence type="inferred from homology"/>
<dbReference type="GO" id="GO:0006631">
    <property type="term" value="P:fatty acid metabolic process"/>
    <property type="evidence" value="ECO:0007669"/>
    <property type="project" value="UniProtKB-KW"/>
</dbReference>
<reference evidence="8" key="1">
    <citation type="journal article" date="2015" name="MBio">
        <title>Genome-resolved metagenomic analysis reveals roles for candidate phyla and other microbial community members in biogeochemical transformations in oil reservoirs.</title>
        <authorList>
            <person name="Hu P."/>
            <person name="Tom L."/>
            <person name="Singh A."/>
            <person name="Thomas B.C."/>
            <person name="Baker B.J."/>
            <person name="Piceno Y.M."/>
            <person name="Andersen G.L."/>
            <person name="Banfield J.F."/>
        </authorList>
    </citation>
    <scope>NUCLEOTIDE SEQUENCE [LARGE SCALE GENOMIC DNA]</scope>
    <source>
        <strain evidence="8">49_2300</strain>
        <strain evidence="7">49_95</strain>
    </source>
</reference>
<evidence type="ECO:0000256" key="2">
    <source>
        <dbReference type="ARBA" id="ARBA00022598"/>
    </source>
</evidence>
<dbReference type="SUPFAM" id="SSF56801">
    <property type="entry name" value="Acetyl-CoA synthetase-like"/>
    <property type="match status" value="1"/>
</dbReference>
<evidence type="ECO:0000313" key="10">
    <source>
        <dbReference type="Proteomes" id="UP000054307"/>
    </source>
</evidence>
<comment type="caution">
    <text evidence="8">The sequence shown here is derived from an EMBL/GenBank/DDBJ whole genome shotgun (WGS) entry which is preliminary data.</text>
</comment>
<dbReference type="Proteomes" id="UP000054015">
    <property type="component" value="Unassembled WGS sequence"/>
</dbReference>
<feature type="domain" description="AMP-binding enzyme C-terminal" evidence="6">
    <location>
        <begin position="459"/>
        <end position="535"/>
    </location>
</feature>
<sequence>MRFVKGFPSTMMDEYQLNIINILKHAAANFPEREVVSRNLDGSLVRYSYGETYGRVKKLANALEELGVDVGDRVGVLSWNTHRFFELFFAIPGIGAVLLEMNLRLHPKEIAYVANHSGAKVIFVDESLLPIAEAIAPSIGVEKYVIMADGETPETKLSEVYSYEGLLKKASKDYDFPMVEETSAYAACYTSGTTGNPKGVYYSHRSMVLHTMIAAVGLGLRPDDVYMQLVPMFHANGWGVFFAAAMAGSKLIFPGRYAVDNLAPVVELMQSEGVTATAGAPAIFLPLLNYLQRVEPKPKFNIRAWSGATEPPLAVMKGLKEFGIEIIHAYGATETSPLVCYNYVKPELREKLSEEEIWELKRKQGIPVFGVEVMLVDEEGNKLPHDGKTIGELCIRGHWITGSYYKDARTFESFIEDGLLKWWKSGDAATIDEWGYIKIVDRFKDLIKSGGEWISSVDLENYLMAHPKVFEACVVGIPHPKWEERPLAFVVPKPEFRDSITKEELYEHLKQRFAKWQLPDDIIITSEIPKTSVGKFSKRTLREQYKDYYMK</sequence>
<reference evidence="9 10" key="2">
    <citation type="journal article" date="2015" name="MBio">
        <title>Genome-Resolved Metagenomic Analysis Reveals Roles for Candidate Phyla and Other Microbial Community Members in Biogeochemical Transformations in Oil Reservoirs.</title>
        <authorList>
            <person name="Hu P."/>
            <person name="Tom L."/>
            <person name="Singh A."/>
            <person name="Thomas B.C."/>
            <person name="Baker B.J."/>
            <person name="Piceno Y.M."/>
            <person name="Andersen G.L."/>
            <person name="Banfield J.F."/>
        </authorList>
    </citation>
    <scope>NUCLEOTIDE SEQUENCE [LARGE SCALE GENOMIC DNA]</scope>
</reference>
<dbReference type="Gene3D" id="3.40.50.12780">
    <property type="entry name" value="N-terminal domain of ligase-like"/>
    <property type="match status" value="1"/>
</dbReference>
<dbReference type="Pfam" id="PF00501">
    <property type="entry name" value="AMP-binding"/>
    <property type="match status" value="1"/>
</dbReference>
<evidence type="ECO:0000313" key="9">
    <source>
        <dbReference type="Proteomes" id="UP000054015"/>
    </source>
</evidence>
<evidence type="ECO:0000259" key="5">
    <source>
        <dbReference type="Pfam" id="PF00501"/>
    </source>
</evidence>
<feature type="domain" description="AMP-dependent synthetase/ligase" evidence="5">
    <location>
        <begin position="24"/>
        <end position="405"/>
    </location>
</feature>
<accession>A0A101E2C3</accession>
<dbReference type="InterPro" id="IPR045851">
    <property type="entry name" value="AMP-bd_C_sf"/>
</dbReference>
<keyword evidence="3" id="KW-0276">Fatty acid metabolism</keyword>
<evidence type="ECO:0000313" key="8">
    <source>
        <dbReference type="EMBL" id="KUK07648.1"/>
    </source>
</evidence>
<keyword evidence="2 8" id="KW-0436">Ligase</keyword>
<dbReference type="InterPro" id="IPR042099">
    <property type="entry name" value="ANL_N_sf"/>
</dbReference>
<evidence type="ECO:0000313" key="7">
    <source>
        <dbReference type="EMBL" id="KUJ94500.1"/>
    </source>
</evidence>
<comment type="similarity">
    <text evidence="1">Belongs to the ATP-dependent AMP-binding enzyme family.</text>
</comment>
<dbReference type="PANTHER" id="PTHR43859">
    <property type="entry name" value="ACYL-ACTIVATING ENZYME"/>
    <property type="match status" value="1"/>
</dbReference>
<dbReference type="Pfam" id="PF13193">
    <property type="entry name" value="AMP-binding_C"/>
    <property type="match status" value="1"/>
</dbReference>
<dbReference type="FunFam" id="3.30.300.30:FF:000008">
    <property type="entry name" value="2,3-dihydroxybenzoate-AMP ligase"/>
    <property type="match status" value="1"/>
</dbReference>
<dbReference type="Gene3D" id="3.30.300.30">
    <property type="match status" value="1"/>
</dbReference>
<dbReference type="NCBIfam" id="NF004837">
    <property type="entry name" value="PRK06187.1"/>
    <property type="match status" value="1"/>
</dbReference>
<name>A0A101E2C3_ARCFL</name>
<dbReference type="PANTHER" id="PTHR43859:SF4">
    <property type="entry name" value="BUTANOATE--COA LIGASE AAE1-RELATED"/>
    <property type="match status" value="1"/>
</dbReference>
<dbReference type="EMBL" id="LGEX01000002">
    <property type="protein sequence ID" value="KUK07648.1"/>
    <property type="molecule type" value="Genomic_DNA"/>
</dbReference>
<evidence type="ECO:0000256" key="1">
    <source>
        <dbReference type="ARBA" id="ARBA00006432"/>
    </source>
</evidence>
<gene>
    <name evidence="7" type="ORF">XD40_0273</name>
    <name evidence="8" type="ORF">XD48_0160</name>
</gene>
<evidence type="ECO:0000256" key="4">
    <source>
        <dbReference type="ARBA" id="ARBA00023098"/>
    </source>
</evidence>
<protein>
    <submittedName>
        <fullName evidence="8">Medium-chain acyl-CoA ligase (AlkK-2)</fullName>
    </submittedName>
</protein>
<dbReference type="EMBL" id="LGEQ01000003">
    <property type="protein sequence ID" value="KUJ94500.1"/>
    <property type="molecule type" value="Genomic_DNA"/>
</dbReference>
<dbReference type="Proteomes" id="UP000054307">
    <property type="component" value="Unassembled WGS sequence"/>
</dbReference>
<organism evidence="8 9">
    <name type="scientific">Archaeoglobus fulgidus</name>
    <dbReference type="NCBI Taxonomy" id="2234"/>
    <lineage>
        <taxon>Archaea</taxon>
        <taxon>Methanobacteriati</taxon>
        <taxon>Methanobacteriota</taxon>
        <taxon>Archaeoglobi</taxon>
        <taxon>Archaeoglobales</taxon>
        <taxon>Archaeoglobaceae</taxon>
        <taxon>Archaeoglobus</taxon>
    </lineage>
</organism>
<dbReference type="CDD" id="cd12119">
    <property type="entry name" value="ttLC_FACS_AlkK_like"/>
    <property type="match status" value="1"/>
</dbReference>
<evidence type="ECO:0000256" key="3">
    <source>
        <dbReference type="ARBA" id="ARBA00022832"/>
    </source>
</evidence>
<keyword evidence="4" id="KW-0443">Lipid metabolism</keyword>
<dbReference type="AlphaFoldDB" id="A0A101E2C3"/>